<accession>A0A4R1HD13</accession>
<dbReference type="OrthoDB" id="3571050at2"/>
<feature type="compositionally biased region" description="Pro residues" evidence="1">
    <location>
        <begin position="485"/>
        <end position="497"/>
    </location>
</feature>
<protein>
    <submittedName>
        <fullName evidence="3">Diguanylate cyclase/two-component system sensory protein</fullName>
    </submittedName>
</protein>
<proteinExistence type="predicted"/>
<keyword evidence="4" id="KW-1185">Reference proteome</keyword>
<dbReference type="RefSeq" id="WP_132428305.1">
    <property type="nucleotide sequence ID" value="NZ_SMFZ01000002.1"/>
</dbReference>
<gene>
    <name evidence="3" type="ORF">EV378_3871</name>
</gene>
<evidence type="ECO:0000259" key="2">
    <source>
        <dbReference type="Pfam" id="PF10069"/>
    </source>
</evidence>
<feature type="region of interest" description="Disordered" evidence="1">
    <location>
        <begin position="432"/>
        <end position="590"/>
    </location>
</feature>
<feature type="domain" description="DICT" evidence="2">
    <location>
        <begin position="41"/>
        <end position="150"/>
    </location>
</feature>
<organism evidence="3 4">
    <name type="scientific">Pseudonocardia endophytica</name>
    <dbReference type="NCBI Taxonomy" id="401976"/>
    <lineage>
        <taxon>Bacteria</taxon>
        <taxon>Bacillati</taxon>
        <taxon>Actinomycetota</taxon>
        <taxon>Actinomycetes</taxon>
        <taxon>Pseudonocardiales</taxon>
        <taxon>Pseudonocardiaceae</taxon>
        <taxon>Pseudonocardia</taxon>
    </lineage>
</organism>
<dbReference type="AlphaFoldDB" id="A0A4R1HD13"/>
<feature type="region of interest" description="Disordered" evidence="1">
    <location>
        <begin position="403"/>
        <end position="422"/>
    </location>
</feature>
<dbReference type="Pfam" id="PF10069">
    <property type="entry name" value="DICT"/>
    <property type="match status" value="1"/>
</dbReference>
<evidence type="ECO:0000313" key="4">
    <source>
        <dbReference type="Proteomes" id="UP000295560"/>
    </source>
</evidence>
<reference evidence="3 4" key="1">
    <citation type="submission" date="2019-03" db="EMBL/GenBank/DDBJ databases">
        <title>Sequencing the genomes of 1000 actinobacteria strains.</title>
        <authorList>
            <person name="Klenk H.-P."/>
        </authorList>
    </citation>
    <scope>NUCLEOTIDE SEQUENCE [LARGE SCALE GENOMIC DNA]</scope>
    <source>
        <strain evidence="3 4">DSM 44969</strain>
    </source>
</reference>
<comment type="caution">
    <text evidence="3">The sequence shown here is derived from an EMBL/GenBank/DDBJ whole genome shotgun (WGS) entry which is preliminary data.</text>
</comment>
<sequence length="590" mass="62040">MATGQGERGDEGPLAHAARVASDQSYLDGLVDTRRSAWERASGARPQRTPKRLLVSLSHSIEKAVLGGPIGYPTVVVALFQQLRFFDREREVYARMAAAGAIVVVGFVEGDEHQPPDGVHVVSLRPDEPLADEWSVVAVGPAAGAFLVATDQHAFDPSERDHEANREFVGRWGYSRAQAGTELARLRFSLGDRLDVVLRGTIDDLLAEHMPAGGAPAASAGTPGETWATTSLGHMMDGMLTARAGTRELREQLADAQRAVSARAAATTDPHSGVANPDFLRRWSHPTGANPLPIGLALFDVAELDGDAMRDDERASYFAAHQVAAALTQPLGPVDAVVRMSAREFLVVVPGASQRHLAGLCDQISEQLELASHGYPDIALRARVATVVTCRRPLPVDELHGSLTRLDLDGGSGPLDAGEIDGGRVTVSSTALHAGRSGRAASRGPVVEASSDVTPDEAGPEESRDDANGRYSNDPDAVEADPEEAPPVPAPPQPRPAVSPFGHTGSPDAGPAAGGFDPPASRHGGHGTAPDGPVDDAEPAAVAAPDLPQRTAQEALHRLVYGDDPVSTGDPRARMDVFADLSDPPNGHRR</sequence>
<dbReference type="InterPro" id="IPR019278">
    <property type="entry name" value="DICT_dom"/>
</dbReference>
<dbReference type="Proteomes" id="UP000295560">
    <property type="component" value="Unassembled WGS sequence"/>
</dbReference>
<feature type="compositionally biased region" description="Low complexity" evidence="1">
    <location>
        <begin position="498"/>
        <end position="521"/>
    </location>
</feature>
<name>A0A4R1HD13_PSEEN</name>
<dbReference type="EMBL" id="SMFZ01000002">
    <property type="protein sequence ID" value="TCK19927.1"/>
    <property type="molecule type" value="Genomic_DNA"/>
</dbReference>
<evidence type="ECO:0000256" key="1">
    <source>
        <dbReference type="SAM" id="MobiDB-lite"/>
    </source>
</evidence>
<evidence type="ECO:0000313" key="3">
    <source>
        <dbReference type="EMBL" id="TCK19927.1"/>
    </source>
</evidence>